<evidence type="ECO:0000256" key="1">
    <source>
        <dbReference type="SAM" id="Phobius"/>
    </source>
</evidence>
<keyword evidence="1" id="KW-0812">Transmembrane</keyword>
<proteinExistence type="predicted"/>
<protein>
    <submittedName>
        <fullName evidence="2">Uncharacterized protein</fullName>
    </submittedName>
</protein>
<dbReference type="Proteomes" id="UP000614601">
    <property type="component" value="Unassembled WGS sequence"/>
</dbReference>
<organism evidence="2 3">
    <name type="scientific">Bursaphelenchus okinawaensis</name>
    <dbReference type="NCBI Taxonomy" id="465554"/>
    <lineage>
        <taxon>Eukaryota</taxon>
        <taxon>Metazoa</taxon>
        <taxon>Ecdysozoa</taxon>
        <taxon>Nematoda</taxon>
        <taxon>Chromadorea</taxon>
        <taxon>Rhabditida</taxon>
        <taxon>Tylenchina</taxon>
        <taxon>Tylenchomorpha</taxon>
        <taxon>Aphelenchoidea</taxon>
        <taxon>Aphelenchoididae</taxon>
        <taxon>Bursaphelenchus</taxon>
    </lineage>
</organism>
<comment type="caution">
    <text evidence="2">The sequence shown here is derived from an EMBL/GenBank/DDBJ whole genome shotgun (WGS) entry which is preliminary data.</text>
</comment>
<accession>A0A811L4J7</accession>
<evidence type="ECO:0000313" key="2">
    <source>
        <dbReference type="EMBL" id="CAD5223025.1"/>
    </source>
</evidence>
<dbReference type="EMBL" id="CAJFDH010000005">
    <property type="protein sequence ID" value="CAD5223025.1"/>
    <property type="molecule type" value="Genomic_DNA"/>
</dbReference>
<gene>
    <name evidence="2" type="ORF">BOKJ2_LOCUS9937</name>
</gene>
<feature type="transmembrane region" description="Helical" evidence="1">
    <location>
        <begin position="12"/>
        <end position="31"/>
    </location>
</feature>
<sequence>MVNLAVSKYETIAWLGVGLTYTAGIMVMKMARNRDPNNEKKSTLRRVITYLDEKFCILKPLGSIFSKTPKTLKNVNLEALAFGDVHPVQTFKNNIEKHCYAMEALDTAFMLLEEEQNCDPRVFENYTKQRVIYYFVEGLLYVPERRLYTSMIFAFAPSIEPELMVSLQSAINNRQLPV</sequence>
<keyword evidence="1" id="KW-0472">Membrane</keyword>
<reference evidence="2" key="1">
    <citation type="submission" date="2020-09" db="EMBL/GenBank/DDBJ databases">
        <authorList>
            <person name="Kikuchi T."/>
        </authorList>
    </citation>
    <scope>NUCLEOTIDE SEQUENCE</scope>
    <source>
        <strain evidence="2">SH1</strain>
    </source>
</reference>
<dbReference type="AlphaFoldDB" id="A0A811L4J7"/>
<keyword evidence="1" id="KW-1133">Transmembrane helix</keyword>
<evidence type="ECO:0000313" key="3">
    <source>
        <dbReference type="Proteomes" id="UP000614601"/>
    </source>
</evidence>
<name>A0A811L4J7_9BILA</name>
<keyword evidence="3" id="KW-1185">Reference proteome</keyword>
<dbReference type="Proteomes" id="UP000783686">
    <property type="component" value="Unassembled WGS sequence"/>
</dbReference>
<dbReference type="EMBL" id="CAJFCW020000005">
    <property type="protein sequence ID" value="CAG9117166.1"/>
    <property type="molecule type" value="Genomic_DNA"/>
</dbReference>